<dbReference type="PANTHER" id="PTHR21610:SF9">
    <property type="entry name" value="VON WILLEBRAND FACTOR A DOMAIN-CONTAINING PROTEIN 8"/>
    <property type="match status" value="1"/>
</dbReference>
<evidence type="ECO:0000313" key="4">
    <source>
        <dbReference type="Proteomes" id="UP001286313"/>
    </source>
</evidence>
<dbReference type="InterPro" id="IPR011704">
    <property type="entry name" value="ATPase_dyneun-rel_AAA"/>
</dbReference>
<name>A0AAE1F4V2_PETCI</name>
<dbReference type="InterPro" id="IPR027417">
    <property type="entry name" value="P-loop_NTPase"/>
</dbReference>
<reference evidence="3" key="1">
    <citation type="submission" date="2023-10" db="EMBL/GenBank/DDBJ databases">
        <title>Genome assemblies of two species of porcelain crab, Petrolisthes cinctipes and Petrolisthes manimaculis (Anomura: Porcellanidae).</title>
        <authorList>
            <person name="Angst P."/>
        </authorList>
    </citation>
    <scope>NUCLEOTIDE SEQUENCE</scope>
    <source>
        <strain evidence="3">PB745_01</strain>
        <tissue evidence="3">Gill</tissue>
    </source>
</reference>
<dbReference type="FunFam" id="3.40.50.300:FF:000587">
    <property type="entry name" value="von Willebrand factor A domain containing 8"/>
    <property type="match status" value="1"/>
</dbReference>
<dbReference type="GO" id="GO:0005524">
    <property type="term" value="F:ATP binding"/>
    <property type="evidence" value="ECO:0007669"/>
    <property type="project" value="InterPro"/>
</dbReference>
<evidence type="ECO:0000259" key="2">
    <source>
        <dbReference type="Pfam" id="PF07728"/>
    </source>
</evidence>
<keyword evidence="4" id="KW-1185">Reference proteome</keyword>
<dbReference type="SUPFAM" id="SSF52540">
    <property type="entry name" value="P-loop containing nucleoside triphosphate hydrolases"/>
    <property type="match status" value="1"/>
</dbReference>
<proteinExistence type="predicted"/>
<evidence type="ECO:0000313" key="3">
    <source>
        <dbReference type="EMBL" id="KAK3867357.1"/>
    </source>
</evidence>
<protein>
    <recommendedName>
        <fullName evidence="2">ATPase dynein-related AAA domain-containing protein</fullName>
    </recommendedName>
</protein>
<evidence type="ECO:0000256" key="1">
    <source>
        <dbReference type="SAM" id="MobiDB-lite"/>
    </source>
</evidence>
<dbReference type="Pfam" id="PF07728">
    <property type="entry name" value="AAA_5"/>
    <property type="match status" value="1"/>
</dbReference>
<dbReference type="GO" id="GO:0005737">
    <property type="term" value="C:cytoplasm"/>
    <property type="evidence" value="ECO:0007669"/>
    <property type="project" value="TreeGrafter"/>
</dbReference>
<dbReference type="EMBL" id="JAWQEG010003223">
    <property type="protein sequence ID" value="KAK3867357.1"/>
    <property type="molecule type" value="Genomic_DNA"/>
</dbReference>
<feature type="region of interest" description="Disordered" evidence="1">
    <location>
        <begin position="1"/>
        <end position="20"/>
    </location>
</feature>
<dbReference type="InterPro" id="IPR039891">
    <property type="entry name" value="VWA8"/>
</dbReference>
<dbReference type="Gene3D" id="3.40.50.300">
    <property type="entry name" value="P-loop containing nucleotide triphosphate hydrolases"/>
    <property type="match status" value="1"/>
</dbReference>
<sequence>MQAYSVSYKEGTSSSASRNEDADDVFLPLPLIQSCYEINITQWSSRWVKGILRHRPRKRNKFTILAEGVNVRVGEEGLHCQAPGTRFTTTKMQQKALLGRLHVLSRILANPTVQRHPSAGQFLQICKYSDASKVTIGDVTKQIIEPKHPELVPIGYLKGDLPQSTLQHLRWLLQKDQLGQDVFLIGPPGPARRLLAMAFLQLTKREAEFVSLTRDTTEADLKQRREIKAGTSFYCDQSAVRAAVEGRVLVVEGVEKAERNVLPVLNNLLENREMQLEDGRLLIAANRYDKLLQEHSQEELDQMRLVRVDQNFRVIALGLPSPPYQGHPLDPPLRSRFQGRHVASLNFKVSFPLLVTIVL</sequence>
<organism evidence="3 4">
    <name type="scientific">Petrolisthes cinctipes</name>
    <name type="common">Flat porcelain crab</name>
    <dbReference type="NCBI Taxonomy" id="88211"/>
    <lineage>
        <taxon>Eukaryota</taxon>
        <taxon>Metazoa</taxon>
        <taxon>Ecdysozoa</taxon>
        <taxon>Arthropoda</taxon>
        <taxon>Crustacea</taxon>
        <taxon>Multicrustacea</taxon>
        <taxon>Malacostraca</taxon>
        <taxon>Eumalacostraca</taxon>
        <taxon>Eucarida</taxon>
        <taxon>Decapoda</taxon>
        <taxon>Pleocyemata</taxon>
        <taxon>Anomura</taxon>
        <taxon>Galatheoidea</taxon>
        <taxon>Porcellanidae</taxon>
        <taxon>Petrolisthes</taxon>
    </lineage>
</organism>
<gene>
    <name evidence="3" type="ORF">Pcinc_027174</name>
</gene>
<comment type="caution">
    <text evidence="3">The sequence shown here is derived from an EMBL/GenBank/DDBJ whole genome shotgun (WGS) entry which is preliminary data.</text>
</comment>
<dbReference type="PANTHER" id="PTHR21610">
    <property type="entry name" value="VON WILLEBRAND FACTOR A DOMAIN-CONTAINING PROTEIN 8"/>
    <property type="match status" value="1"/>
</dbReference>
<feature type="domain" description="ATPase dynein-related AAA" evidence="2">
    <location>
        <begin position="181"/>
        <end position="337"/>
    </location>
</feature>
<accession>A0AAE1F4V2</accession>
<dbReference type="AlphaFoldDB" id="A0AAE1F4V2"/>
<dbReference type="GO" id="GO:0016887">
    <property type="term" value="F:ATP hydrolysis activity"/>
    <property type="evidence" value="ECO:0007669"/>
    <property type="project" value="InterPro"/>
</dbReference>
<dbReference type="Proteomes" id="UP001286313">
    <property type="component" value="Unassembled WGS sequence"/>
</dbReference>